<dbReference type="Gene3D" id="1.10.40.30">
    <property type="entry name" value="Fumarase/aspartase (C-terminal domain)"/>
    <property type="match status" value="1"/>
</dbReference>
<dbReference type="GO" id="GO:0005829">
    <property type="term" value="C:cytosol"/>
    <property type="evidence" value="ECO:0007669"/>
    <property type="project" value="TreeGrafter"/>
</dbReference>
<organism evidence="3 4">
    <name type="scientific">Xanthobacter autotrophicus (strain ATCC BAA-1158 / Py2)</name>
    <dbReference type="NCBI Taxonomy" id="78245"/>
    <lineage>
        <taxon>Bacteria</taxon>
        <taxon>Pseudomonadati</taxon>
        <taxon>Pseudomonadota</taxon>
        <taxon>Alphaproteobacteria</taxon>
        <taxon>Hyphomicrobiales</taxon>
        <taxon>Xanthobacteraceae</taxon>
        <taxon>Xanthobacter</taxon>
    </lineage>
</organism>
<evidence type="ECO:0000259" key="2">
    <source>
        <dbReference type="SMART" id="SM00998"/>
    </source>
</evidence>
<dbReference type="GO" id="GO:0004018">
    <property type="term" value="F:N6-(1,2-dicarboxyethyl)AMP AMP-lyase (fumarate-forming) activity"/>
    <property type="evidence" value="ECO:0007669"/>
    <property type="project" value="TreeGrafter"/>
</dbReference>
<accession>A7IQG9</accession>
<evidence type="ECO:0000313" key="4">
    <source>
        <dbReference type="Proteomes" id="UP000002417"/>
    </source>
</evidence>
<proteinExistence type="predicted"/>
<dbReference type="PRINTS" id="PR00149">
    <property type="entry name" value="FUMRATELYASE"/>
</dbReference>
<dbReference type="InterPro" id="IPR000362">
    <property type="entry name" value="Fumarate_lyase_fam"/>
</dbReference>
<keyword evidence="4" id="KW-1185">Reference proteome</keyword>
<keyword evidence="3" id="KW-0614">Plasmid</keyword>
<dbReference type="PhylomeDB" id="A7IQG9"/>
<dbReference type="CDD" id="cd01597">
    <property type="entry name" value="pCLME"/>
    <property type="match status" value="1"/>
</dbReference>
<dbReference type="SUPFAM" id="SSF48557">
    <property type="entry name" value="L-aspartase-like"/>
    <property type="match status" value="1"/>
</dbReference>
<dbReference type="GO" id="GO:0070626">
    <property type="term" value="F:(S)-2-(5-amino-1-(5-phospho-D-ribosyl)imidazole-4-carboxamido) succinate lyase (fumarate-forming) activity"/>
    <property type="evidence" value="ECO:0007669"/>
    <property type="project" value="TreeGrafter"/>
</dbReference>
<dbReference type="InterPro" id="IPR019468">
    <property type="entry name" value="AdenyloSucc_lyase_C"/>
</dbReference>
<reference evidence="3 4" key="1">
    <citation type="submission" date="2007-07" db="EMBL/GenBank/DDBJ databases">
        <title>Complete sequence of plasmid pXAUT01 of Xanthobacter autotrophicus Py2.</title>
        <authorList>
            <consortium name="US DOE Joint Genome Institute"/>
            <person name="Copeland A."/>
            <person name="Lucas S."/>
            <person name="Lapidus A."/>
            <person name="Barry K."/>
            <person name="Glavina del Rio T."/>
            <person name="Hammon N."/>
            <person name="Israni S."/>
            <person name="Dalin E."/>
            <person name="Tice H."/>
            <person name="Pitluck S."/>
            <person name="Sims D."/>
            <person name="Brettin T."/>
            <person name="Bruce D."/>
            <person name="Detter J.C."/>
            <person name="Han C."/>
            <person name="Tapia R."/>
            <person name="Brainard J."/>
            <person name="Schmutz J."/>
            <person name="Larimer F."/>
            <person name="Land M."/>
            <person name="Hauser L."/>
            <person name="Kyrpides N."/>
            <person name="Kim E."/>
            <person name="Ensigns S.A."/>
            <person name="Richardson P."/>
        </authorList>
    </citation>
    <scope>NUCLEOTIDE SEQUENCE [LARGE SCALE GENOMIC DNA]</scope>
    <source>
        <strain evidence="4">ATCC BAA-1158 / Py2</strain>
        <plasmid evidence="4">Plasmid pXAUT01</plasmid>
    </source>
</reference>
<geneLocation type="plasmid" evidence="3 4">
    <name>pXAUT01</name>
</geneLocation>
<dbReference type="PROSITE" id="PS00163">
    <property type="entry name" value="FUMARATE_LYASES"/>
    <property type="match status" value="1"/>
</dbReference>
<dbReference type="eggNOG" id="COG0015">
    <property type="taxonomic scope" value="Bacteria"/>
</dbReference>
<dbReference type="KEGG" id="xau:Xaut_5067"/>
<dbReference type="Gene3D" id="1.20.200.10">
    <property type="entry name" value="Fumarase/aspartase (Central domain)"/>
    <property type="match status" value="1"/>
</dbReference>
<dbReference type="GO" id="GO:0044208">
    <property type="term" value="P:'de novo' AMP biosynthetic process"/>
    <property type="evidence" value="ECO:0007669"/>
    <property type="project" value="TreeGrafter"/>
</dbReference>
<evidence type="ECO:0000313" key="3">
    <source>
        <dbReference type="EMBL" id="ABS70265.1"/>
    </source>
</evidence>
<name>A7IQG9_XANP2</name>
<dbReference type="OrthoDB" id="9768878at2"/>
<dbReference type="Pfam" id="PF10397">
    <property type="entry name" value="ADSL_C"/>
    <property type="match status" value="1"/>
</dbReference>
<feature type="domain" description="Adenylosuccinate lyase C-terminal" evidence="2">
    <location>
        <begin position="363"/>
        <end position="442"/>
    </location>
</feature>
<dbReference type="PRINTS" id="PR00145">
    <property type="entry name" value="ARGSUCLYASE"/>
</dbReference>
<dbReference type="PANTHER" id="PTHR43172">
    <property type="entry name" value="ADENYLOSUCCINATE LYASE"/>
    <property type="match status" value="1"/>
</dbReference>
<dbReference type="Pfam" id="PF00206">
    <property type="entry name" value="Lyase_1"/>
    <property type="match status" value="1"/>
</dbReference>
<dbReference type="InterPro" id="IPR022761">
    <property type="entry name" value="Fumarate_lyase_N"/>
</dbReference>
<dbReference type="AlphaFoldDB" id="A7IQG9"/>
<dbReference type="InterPro" id="IPR020557">
    <property type="entry name" value="Fumarate_lyase_CS"/>
</dbReference>
<dbReference type="InterPro" id="IPR008948">
    <property type="entry name" value="L-Aspartase-like"/>
</dbReference>
<dbReference type="HOGENOM" id="CLU_030949_3_2_5"/>
<sequence length="446" mass="48299">MTGWSFGSQIYGSAWSTLALRALFDDLPRTRRWLDILATLAEVQGEFAVIPAENAAAVAKACRAVVLDESFFADVRAGYEATGHSTAGLIQAVRRRSPEAGEWFHFGATVQDVTVSWLMLALDEAREHLLVDLDRAIVAATRLCLEHRDTVKPGRTHGRQGLPITFGFKVAGWLAEMRRHRQRFSEVAARMGVGQLCGGVGSLSALGSRGLEVHQAFCERRGLRPPATSWTISRDVIVEWGHLLVLVAGTADRIGHEIYCLQRDEIDEVREGASREQIGSITMPHKRNPELSEHLGPLSRVVCANAAALAESLPHAHERDGRAWKVEWHAVLELSMAAGKTMQLLERLDVDGERMRSNLEASGGQTGSEAVMLALAAQLGKQTAHGLVHRIAGEAANCGRPFCTVLVEDSAVAAVLSAAEIEHPLDDAVQTAQCGALVDGVLGQDN</sequence>
<dbReference type="Proteomes" id="UP000002417">
    <property type="component" value="Plasmid pXAUT01"/>
</dbReference>
<dbReference type="SMART" id="SM00998">
    <property type="entry name" value="ADSL_C"/>
    <property type="match status" value="1"/>
</dbReference>
<keyword evidence="1 3" id="KW-0456">Lyase</keyword>
<dbReference type="EMBL" id="CP000782">
    <property type="protein sequence ID" value="ABS70265.1"/>
    <property type="molecule type" value="Genomic_DNA"/>
</dbReference>
<evidence type="ECO:0000256" key="1">
    <source>
        <dbReference type="ARBA" id="ARBA00023239"/>
    </source>
</evidence>
<protein>
    <submittedName>
        <fullName evidence="3">Fumarate lyase</fullName>
    </submittedName>
</protein>
<dbReference type="PANTHER" id="PTHR43172:SF1">
    <property type="entry name" value="ADENYLOSUCCINATE LYASE"/>
    <property type="match status" value="1"/>
</dbReference>
<gene>
    <name evidence="3" type="ordered locus">Xaut_5067</name>
</gene>